<gene>
    <name evidence="6" type="ORF">M595_1796</name>
</gene>
<name>U7QM16_9CYAN</name>
<accession>U7QM16</accession>
<dbReference type="Gene3D" id="3.30.70.270">
    <property type="match status" value="1"/>
</dbReference>
<dbReference type="Gene3D" id="3.30.450.20">
    <property type="entry name" value="PAS domain"/>
    <property type="match status" value="3"/>
</dbReference>
<evidence type="ECO:0000259" key="3">
    <source>
        <dbReference type="PROSITE" id="PS50113"/>
    </source>
</evidence>
<dbReference type="InterPro" id="IPR000160">
    <property type="entry name" value="GGDEF_dom"/>
</dbReference>
<dbReference type="PATRIC" id="fig|1348334.3.peg.1751"/>
<dbReference type="Pfam" id="PF00563">
    <property type="entry name" value="EAL"/>
    <property type="match status" value="1"/>
</dbReference>
<evidence type="ECO:0000256" key="1">
    <source>
        <dbReference type="SAM" id="Phobius"/>
    </source>
</evidence>
<feature type="domain" description="GGDEF" evidence="5">
    <location>
        <begin position="687"/>
        <end position="821"/>
    </location>
</feature>
<dbReference type="InterPro" id="IPR000700">
    <property type="entry name" value="PAS-assoc_C"/>
</dbReference>
<keyword evidence="1" id="KW-0472">Membrane</keyword>
<feature type="domain" description="PAC" evidence="3">
    <location>
        <begin position="467"/>
        <end position="523"/>
    </location>
</feature>
<dbReference type="OrthoDB" id="425396at2"/>
<evidence type="ECO:0000259" key="4">
    <source>
        <dbReference type="PROSITE" id="PS50883"/>
    </source>
</evidence>
<dbReference type="Pfam" id="PF08448">
    <property type="entry name" value="PAS_4"/>
    <property type="match status" value="1"/>
</dbReference>
<comment type="caution">
    <text evidence="6">The sequence shown here is derived from an EMBL/GenBank/DDBJ whole genome shotgun (WGS) entry which is preliminary data.</text>
</comment>
<dbReference type="RefSeq" id="WP_023065586.1">
    <property type="nucleotide sequence ID" value="NZ_AUZM01000013.1"/>
</dbReference>
<dbReference type="SMART" id="SM00065">
    <property type="entry name" value="GAF"/>
    <property type="match status" value="1"/>
</dbReference>
<dbReference type="Pfam" id="PF08447">
    <property type="entry name" value="PAS_3"/>
    <property type="match status" value="1"/>
</dbReference>
<dbReference type="InterPro" id="IPR029016">
    <property type="entry name" value="GAF-like_dom_sf"/>
</dbReference>
<feature type="domain" description="EAL" evidence="4">
    <location>
        <begin position="830"/>
        <end position="1086"/>
    </location>
</feature>
<dbReference type="AlphaFoldDB" id="U7QM16"/>
<dbReference type="PROSITE" id="PS50883">
    <property type="entry name" value="EAL"/>
    <property type="match status" value="1"/>
</dbReference>
<keyword evidence="1" id="KW-0812">Transmembrane</keyword>
<dbReference type="SUPFAM" id="SSF55785">
    <property type="entry name" value="PYP-like sensor domain (PAS domain)"/>
    <property type="match status" value="3"/>
</dbReference>
<dbReference type="SUPFAM" id="SSF141868">
    <property type="entry name" value="EAL domain-like"/>
    <property type="match status" value="1"/>
</dbReference>
<dbReference type="InterPro" id="IPR029787">
    <property type="entry name" value="Nucleotide_cyclase"/>
</dbReference>
<protein>
    <submittedName>
        <fullName evidence="6">Diguanylate cyclase domain protein</fullName>
    </submittedName>
</protein>
<dbReference type="InterPro" id="IPR035965">
    <property type="entry name" value="PAS-like_dom_sf"/>
</dbReference>
<dbReference type="SMART" id="SM00052">
    <property type="entry name" value="EAL"/>
    <property type="match status" value="1"/>
</dbReference>
<dbReference type="InterPro" id="IPR052155">
    <property type="entry name" value="Biofilm_reg_signaling"/>
</dbReference>
<dbReference type="SMART" id="SM00267">
    <property type="entry name" value="GGDEF"/>
    <property type="match status" value="1"/>
</dbReference>
<dbReference type="InterPro" id="IPR013655">
    <property type="entry name" value="PAS_fold_3"/>
</dbReference>
<dbReference type="CDD" id="cd00130">
    <property type="entry name" value="PAS"/>
    <property type="match status" value="3"/>
</dbReference>
<dbReference type="FunFam" id="3.30.70.270:FF:000001">
    <property type="entry name" value="Diguanylate cyclase domain protein"/>
    <property type="match status" value="1"/>
</dbReference>
<dbReference type="Gene3D" id="3.20.20.450">
    <property type="entry name" value="EAL domain"/>
    <property type="match status" value="1"/>
</dbReference>
<organism evidence="6 7">
    <name type="scientific">Lyngbya aestuarii BL J</name>
    <dbReference type="NCBI Taxonomy" id="1348334"/>
    <lineage>
        <taxon>Bacteria</taxon>
        <taxon>Bacillati</taxon>
        <taxon>Cyanobacteriota</taxon>
        <taxon>Cyanophyceae</taxon>
        <taxon>Oscillatoriophycideae</taxon>
        <taxon>Oscillatoriales</taxon>
        <taxon>Microcoleaceae</taxon>
        <taxon>Lyngbya</taxon>
    </lineage>
</organism>
<evidence type="ECO:0000313" key="7">
    <source>
        <dbReference type="Proteomes" id="UP000017127"/>
    </source>
</evidence>
<dbReference type="PANTHER" id="PTHR44757:SF2">
    <property type="entry name" value="BIOFILM ARCHITECTURE MAINTENANCE PROTEIN MBAA"/>
    <property type="match status" value="1"/>
</dbReference>
<dbReference type="CDD" id="cd01948">
    <property type="entry name" value="EAL"/>
    <property type="match status" value="1"/>
</dbReference>
<dbReference type="PANTHER" id="PTHR44757">
    <property type="entry name" value="DIGUANYLATE CYCLASE DGCP"/>
    <property type="match status" value="1"/>
</dbReference>
<dbReference type="InterPro" id="IPR035919">
    <property type="entry name" value="EAL_sf"/>
</dbReference>
<feature type="domain" description="PAS" evidence="2">
    <location>
        <begin position="524"/>
        <end position="598"/>
    </location>
</feature>
<dbReference type="NCBIfam" id="TIGR00229">
    <property type="entry name" value="sensory_box"/>
    <property type="match status" value="3"/>
</dbReference>
<dbReference type="PROSITE" id="PS50112">
    <property type="entry name" value="PAS"/>
    <property type="match status" value="3"/>
</dbReference>
<dbReference type="SUPFAM" id="SSF55073">
    <property type="entry name" value="Nucleotide cyclase"/>
    <property type="match status" value="1"/>
</dbReference>
<dbReference type="FunFam" id="3.20.20.450:FF:000001">
    <property type="entry name" value="Cyclic di-GMP phosphodiesterase yahA"/>
    <property type="match status" value="1"/>
</dbReference>
<dbReference type="InterPro" id="IPR003018">
    <property type="entry name" value="GAF"/>
</dbReference>
<feature type="domain" description="PAS" evidence="2">
    <location>
        <begin position="395"/>
        <end position="468"/>
    </location>
</feature>
<dbReference type="InterPro" id="IPR001610">
    <property type="entry name" value="PAC"/>
</dbReference>
<dbReference type="SMART" id="SM00086">
    <property type="entry name" value="PAC"/>
    <property type="match status" value="3"/>
</dbReference>
<evidence type="ECO:0000259" key="5">
    <source>
        <dbReference type="PROSITE" id="PS50887"/>
    </source>
</evidence>
<dbReference type="Pfam" id="PF00990">
    <property type="entry name" value="GGDEF"/>
    <property type="match status" value="1"/>
</dbReference>
<dbReference type="Pfam" id="PF01590">
    <property type="entry name" value="GAF"/>
    <property type="match status" value="1"/>
</dbReference>
<dbReference type="SMART" id="SM00091">
    <property type="entry name" value="PAS"/>
    <property type="match status" value="3"/>
</dbReference>
<proteinExistence type="predicted"/>
<feature type="domain" description="PAS" evidence="2">
    <location>
        <begin position="129"/>
        <end position="178"/>
    </location>
</feature>
<dbReference type="PROSITE" id="PS50887">
    <property type="entry name" value="GGDEF"/>
    <property type="match status" value="1"/>
</dbReference>
<dbReference type="SUPFAM" id="SSF55781">
    <property type="entry name" value="GAF domain-like"/>
    <property type="match status" value="1"/>
</dbReference>
<evidence type="ECO:0000313" key="6">
    <source>
        <dbReference type="EMBL" id="ERT08160.1"/>
    </source>
</evidence>
<dbReference type="InterPro" id="IPR001633">
    <property type="entry name" value="EAL_dom"/>
</dbReference>
<dbReference type="InterPro" id="IPR013656">
    <property type="entry name" value="PAS_4"/>
</dbReference>
<dbReference type="EMBL" id="AUZM01000013">
    <property type="protein sequence ID" value="ERT08160.1"/>
    <property type="molecule type" value="Genomic_DNA"/>
</dbReference>
<dbReference type="NCBIfam" id="TIGR00254">
    <property type="entry name" value="GGDEF"/>
    <property type="match status" value="1"/>
</dbReference>
<dbReference type="Gene3D" id="3.30.450.40">
    <property type="match status" value="1"/>
</dbReference>
<reference evidence="6 7" key="1">
    <citation type="journal article" date="2013" name="Front. Microbiol.">
        <title>Comparative genomic analyses of the cyanobacterium, Lyngbya aestuarii BL J, a powerful hydrogen producer.</title>
        <authorList>
            <person name="Kothari A."/>
            <person name="Vaughn M."/>
            <person name="Garcia-Pichel F."/>
        </authorList>
    </citation>
    <scope>NUCLEOTIDE SEQUENCE [LARGE SCALE GENOMIC DNA]</scope>
    <source>
        <strain evidence="6 7">BL J</strain>
    </source>
</reference>
<keyword evidence="1" id="KW-1133">Transmembrane helix</keyword>
<feature type="transmembrane region" description="Helical" evidence="1">
    <location>
        <begin position="21"/>
        <end position="46"/>
    </location>
</feature>
<sequence length="1096" mass="123761">MQILRQVKKYFPRNSLKTETILGQAGLAMVVGSGILGTTLILWQFILIQEPITQRVQLSLTSLTLGLGILLGAIATRFISQRKVNAELETHSEIDPELSTTPPQCQPFIQERDRFFSLSLDLLCITSFEGYFQRVNPAFVTTLGYTEAELLSVPLWEFVHPDDQGATKAELAKLAQGKPSFNFENRYRCRDGDYRWLSWTSAPFLQEGLLYAVARDITEYKRSVAQLQSQIAQQATVAELGQYALSQTNVDQLLTEIATLIAQTLNVHFVKILELLPNGSALLLKAGVGWSSGLVGYAHISTASHSHAGYTLAQKQPVVVEDLRVETRFKGEPLLHNHRIVSGISVIIGEEDEPYGVLSIYSRTQRRFSGDDIHFIQAIANIIATAIARQQSTESLYLMERAINASSNGIIITDATEIDNPIIYVNAGFEQITGYSSKDVLGRNCRLLQGPKTDSSEVERLRTALLQGRECRVVIQNYRQDGRLFWNDLQVAPVFNDRGHLTHFIGIQNDITERYEAQEEVRQTRNFLQTMIDHLPVAVFVKETHRDQLGRFRLWNKACEQLFGLSAVEVLGKTVYDVFPSEQAESFHQQDQAVLEAGTVLDIPEERVETQTLGQRILHTVKVPLLNHYPDTEYLLCIGEDITKRKQAEDQLRHHAFYDTLTDLPNRALFLNRLAHSIKQVQQASGELFAVLFLDLDNFKRVNDSLGHQIGDQLLIAIARRLEGCLRSRDTLARLGGDEFTILLEQIEGVTDAIKVARHIHQQLMLPFNLSGNEVFTNVSIGIAFSCSRHEQHPEELLRNADLAMYRAKEMGKGAYAVFDTRMHRQAVERLQLETQLRRALELNEFQVYYQPIVSITTGEVIGFEALIRWLNPYKGFISPALFIPVAEEMGLIGKIGQWVLASACEQLQVWRQQFPRLKNLTVSVNLSSKQLREPDLLEQIDRVLTQTGLPSHCLKLEITESLLIDNYDQALKILRQIKARNIQLSLDDFGTGYSSLSYLHRFPINTLKIDRSFVKRLKPNSENTAIIKAILRLANALEMNTIAEGIETVFQLEKLKGLGCEYGQGHLFSKALDAQNITHLLSIIQRSLTEANSAH</sequence>
<dbReference type="Proteomes" id="UP000017127">
    <property type="component" value="Unassembled WGS sequence"/>
</dbReference>
<dbReference type="InterPro" id="IPR043128">
    <property type="entry name" value="Rev_trsase/Diguanyl_cyclase"/>
</dbReference>
<dbReference type="PROSITE" id="PS50113">
    <property type="entry name" value="PAC"/>
    <property type="match status" value="1"/>
</dbReference>
<dbReference type="InterPro" id="IPR000014">
    <property type="entry name" value="PAS"/>
</dbReference>
<dbReference type="Pfam" id="PF13426">
    <property type="entry name" value="PAS_9"/>
    <property type="match status" value="1"/>
</dbReference>
<keyword evidence="7" id="KW-1185">Reference proteome</keyword>
<evidence type="ECO:0000259" key="2">
    <source>
        <dbReference type="PROSITE" id="PS50112"/>
    </source>
</evidence>
<dbReference type="CDD" id="cd01949">
    <property type="entry name" value="GGDEF"/>
    <property type="match status" value="1"/>
</dbReference>